<dbReference type="Proteomes" id="UP000189670">
    <property type="component" value="Unassembled WGS sequence"/>
</dbReference>
<proteinExistence type="predicted"/>
<sequence length="105" mass="11522">MLSLIFSTISGILILNAVPHIVKGICGEKHMSPFGQKSSAWINVVWGWANLICGAIIAINLDFPNWTTDLWLGFCAGGMGTSVGLAIFWSDPNARLPWHKQENVR</sequence>
<keyword evidence="1" id="KW-0472">Membrane</keyword>
<dbReference type="AlphaFoldDB" id="A0A1V1PDP8"/>
<keyword evidence="1" id="KW-0812">Transmembrane</keyword>
<keyword evidence="1" id="KW-1133">Transmembrane helix</keyword>
<gene>
    <name evidence="2" type="ORF">OMM_07216</name>
</gene>
<evidence type="ECO:0000256" key="1">
    <source>
        <dbReference type="SAM" id="Phobius"/>
    </source>
</evidence>
<reference evidence="3" key="1">
    <citation type="submission" date="2012-11" db="EMBL/GenBank/DDBJ databases">
        <authorList>
            <person name="Lucero-Rivera Y.E."/>
            <person name="Tovar-Ramirez D."/>
        </authorList>
    </citation>
    <scope>NUCLEOTIDE SEQUENCE [LARGE SCALE GENOMIC DNA]</scope>
    <source>
        <strain evidence="3">Araruama</strain>
    </source>
</reference>
<feature type="transmembrane region" description="Helical" evidence="1">
    <location>
        <begin position="40"/>
        <end position="63"/>
    </location>
</feature>
<evidence type="ECO:0000313" key="2">
    <source>
        <dbReference type="EMBL" id="ETR72991.1"/>
    </source>
</evidence>
<dbReference type="EMBL" id="ATBP01000096">
    <property type="protein sequence ID" value="ETR72991.1"/>
    <property type="molecule type" value="Genomic_DNA"/>
</dbReference>
<feature type="transmembrane region" description="Helical" evidence="1">
    <location>
        <begin position="70"/>
        <end position="89"/>
    </location>
</feature>
<protein>
    <submittedName>
        <fullName evidence="2">Uncharacterized protein</fullName>
    </submittedName>
</protein>
<name>A0A1V1PDP8_9BACT</name>
<accession>A0A1V1PDP8</accession>
<comment type="caution">
    <text evidence="2">The sequence shown here is derived from an EMBL/GenBank/DDBJ whole genome shotgun (WGS) entry which is preliminary data.</text>
</comment>
<evidence type="ECO:0000313" key="3">
    <source>
        <dbReference type="Proteomes" id="UP000189670"/>
    </source>
</evidence>
<organism evidence="2 3">
    <name type="scientific">Candidatus Magnetoglobus multicellularis str. Araruama</name>
    <dbReference type="NCBI Taxonomy" id="890399"/>
    <lineage>
        <taxon>Bacteria</taxon>
        <taxon>Pseudomonadati</taxon>
        <taxon>Thermodesulfobacteriota</taxon>
        <taxon>Desulfobacteria</taxon>
        <taxon>Desulfobacterales</taxon>
        <taxon>Desulfobacteraceae</taxon>
        <taxon>Candidatus Magnetoglobus</taxon>
    </lineage>
</organism>